<comment type="caution">
    <text evidence="2">The sequence shown here is derived from an EMBL/GenBank/DDBJ whole genome shotgun (WGS) entry which is preliminary data.</text>
</comment>
<protein>
    <submittedName>
        <fullName evidence="2">Uncharacterized protein</fullName>
    </submittedName>
</protein>
<proteinExistence type="predicted"/>
<evidence type="ECO:0000256" key="1">
    <source>
        <dbReference type="SAM" id="MobiDB-lite"/>
    </source>
</evidence>
<dbReference type="Proteomes" id="UP000536711">
    <property type="component" value="Unassembled WGS sequence"/>
</dbReference>
<evidence type="ECO:0000313" key="3">
    <source>
        <dbReference type="Proteomes" id="UP000536711"/>
    </source>
</evidence>
<gene>
    <name evidence="2" type="ORF">FACUT_13654</name>
</gene>
<name>A0A8H4J9X3_9HYPO</name>
<evidence type="ECO:0000313" key="2">
    <source>
        <dbReference type="EMBL" id="KAF4415132.1"/>
    </source>
</evidence>
<feature type="region of interest" description="Disordered" evidence="1">
    <location>
        <begin position="345"/>
        <end position="371"/>
    </location>
</feature>
<dbReference type="OrthoDB" id="5319761at2759"/>
<organism evidence="2 3">
    <name type="scientific">Fusarium acutatum</name>
    <dbReference type="NCBI Taxonomy" id="78861"/>
    <lineage>
        <taxon>Eukaryota</taxon>
        <taxon>Fungi</taxon>
        <taxon>Dikarya</taxon>
        <taxon>Ascomycota</taxon>
        <taxon>Pezizomycotina</taxon>
        <taxon>Sordariomycetes</taxon>
        <taxon>Hypocreomycetidae</taxon>
        <taxon>Hypocreales</taxon>
        <taxon>Nectriaceae</taxon>
        <taxon>Fusarium</taxon>
        <taxon>Fusarium fujikuroi species complex</taxon>
    </lineage>
</organism>
<accession>A0A8H4J9X3</accession>
<dbReference type="EMBL" id="JAADJF010000605">
    <property type="protein sequence ID" value="KAF4415132.1"/>
    <property type="molecule type" value="Genomic_DNA"/>
</dbReference>
<sequence length="757" mass="84133">MAGIVQIPFGGFKLIDLGQSFGLTLYQTLYGDHTEPVGLISVIQALGLLRPSDRAVDDFNEKWKRGSKRWKMRETGIEVVSGKSSTTSEMAKTQDGESTLIVLSYLIEALGSKSAGDFSRQIIEETPARLVPIKPRRTQVTNVVTAVESQTACISWQKEIEFAQQAVCEKPLVWTSEMMIPSESFDVPLDGLKTFYKALSVISRFPDEYHCIVKTGASLVNLFVLAHSICGLKVCVLAKGEVRFGNAKTGSWHVRLEKTEATVDGQTSHKTEIKLGHKLENAQDLLVIDEVGPLRANRISVNGIAKAATVNQGLSSKEGEELAALAIGAATSILERWKREVVDETGNEGASDVSIDHSSEGSTEMPARRSDSFEDRCIAPVKARVTLEAISTWWGCQSNMAMVLLRESEKIFPKQSGGASWAQLQFSGRIMGRIAEFEDMSEEEKVSKRLRTNHALDRRDFARVVHMLTTQLLLLTFLTGNNCAKDSVRVRSTCLPQNSTLGRAIRAFESVDRMGQSDVLYSWYYWLHGSQPPEPRANYSFDVLTTEGYLVYRSLLSDLNLKPGSCEMITVEPGHILSEDQRIPEIRGYDDGYSIQERSHYYEQLKGRAKLRPSDHTGKLRLSWQVEVGDDSMDLSMSLNSEKTGFEVRGSVYQVAKESWKLHYGDRSIGCIHEEERVGTLAEGETLDVFSAGAMSGKYSSVRWKPLVLLSAHGNDRGQIACLMSAEAGWHGMVKREACLRCCVTYCLKMGLDFLID</sequence>
<dbReference type="AlphaFoldDB" id="A0A8H4J9X3"/>
<keyword evidence="3" id="KW-1185">Reference proteome</keyword>
<reference evidence="2 3" key="1">
    <citation type="submission" date="2020-01" db="EMBL/GenBank/DDBJ databases">
        <title>Identification and distribution of gene clusters putatively required for synthesis of sphingolipid metabolism inhibitors in phylogenetically diverse species of the filamentous fungus Fusarium.</title>
        <authorList>
            <person name="Kim H.-S."/>
            <person name="Busman M."/>
            <person name="Brown D.W."/>
            <person name="Divon H."/>
            <person name="Uhlig S."/>
            <person name="Proctor R.H."/>
        </authorList>
    </citation>
    <scope>NUCLEOTIDE SEQUENCE [LARGE SCALE GENOMIC DNA]</scope>
    <source>
        <strain evidence="2 3">NRRL 13308</strain>
    </source>
</reference>